<keyword evidence="2" id="KW-1133">Transmembrane helix</keyword>
<protein>
    <submittedName>
        <fullName evidence="4">TIGR02099 family protein</fullName>
    </submittedName>
</protein>
<keyword evidence="5" id="KW-1185">Reference proteome</keyword>
<feature type="transmembrane region" description="Helical" evidence="2">
    <location>
        <begin position="22"/>
        <end position="41"/>
    </location>
</feature>
<evidence type="ECO:0000313" key="4">
    <source>
        <dbReference type="EMBL" id="PTD95019.1"/>
    </source>
</evidence>
<keyword evidence="2" id="KW-0812">Transmembrane</keyword>
<name>A0A2T4IB74_9RHOO</name>
<evidence type="ECO:0000256" key="1">
    <source>
        <dbReference type="SAM" id="MobiDB-lite"/>
    </source>
</evidence>
<dbReference type="PANTHER" id="PTHR38690">
    <property type="entry name" value="PROTEASE-RELATED"/>
    <property type="match status" value="1"/>
</dbReference>
<evidence type="ECO:0000313" key="5">
    <source>
        <dbReference type="Proteomes" id="UP000241193"/>
    </source>
</evidence>
<reference evidence="4 5" key="1">
    <citation type="submission" date="2018-03" db="EMBL/GenBank/DDBJ databases">
        <authorList>
            <person name="Keele B.F."/>
        </authorList>
    </citation>
    <scope>NUCLEOTIDE SEQUENCE [LARGE SCALE GENOMIC DNA]</scope>
    <source>
        <strain evidence="4 5">D20</strain>
    </source>
</reference>
<dbReference type="EMBL" id="PZKC01000022">
    <property type="protein sequence ID" value="PTD95019.1"/>
    <property type="molecule type" value="Genomic_DNA"/>
</dbReference>
<keyword evidence="2" id="KW-0472">Membrane</keyword>
<feature type="domain" description="YhdP central" evidence="3">
    <location>
        <begin position="23"/>
        <end position="1264"/>
    </location>
</feature>
<dbReference type="RefSeq" id="WP_107494855.1">
    <property type="nucleotide sequence ID" value="NZ_PZKC01000022.1"/>
</dbReference>
<sequence>MTDTASAPPAVRSARRANRRDALLMVAVVAYFCAAGLFLVLREVVMPRIGEYRPQIAAALGKAIGLPLEIEQISADWSGLRPRFHLGGLTVSERDGSAALRFERVDATLAWSSLLRLRPHFHRLEILAPQLAVRRDAAGRFFVAGMPVDPAAPGGDTLDWLLAQREIVIRDAAVTWSDDLRGAPELRLEELAFRLDRKGGRYRFGLSAQPPAALASRLDLRGDLVSVRPGSRGEWVGQLFIGLDHAELGAWTAWLDYPVELSGSGGLRAWIGVDGEREARLSANLALDGVSTRLGEGLPVLELATLRGHLTVLRSPGGTTVQTRGLALQTGDGVVLEPVDVDLTVRGTVEAPSGGAFRVNRLDFAALARLAAHLPLAPAVRERLAAFDPRGHASAVRLEWQGPPEQLQRWTLAAAFDNIGLAAQGALPGIGGLSGEVDGNERSGRFRIAGRDTWLDLPAVFAEPRLVLSVLQAEGGWTQRDGRLELALDNASFENPDASGSASGRYWPKAGEAGEIDLSARLLRADGPAVWRYMPLVVNQDTRTWLRRSIVGGSAPEARLRLRGDLERFPFRDGADGQFLVTARIAGARLEYAEGWPAIEGIDGELRFEGASMTVTAERGRVFGVRLSGVRADLPDLEAAGGEVMSIRGRAGGPTADFLRFIANSPVRKRVDGLTDAMRAEGTGTLDLALVMPLRHVVDTTVEGSYRFGDNRLWLLPGMPALEGAAGTLRFTGSTLEIPQASGRLFGQPLRLTATTGAEGAVRFEARGGLSVAALQRDFDWPLLAHLSGTTAWQADIDLRRDGSTVSIRSALDGIAASLPEPFNKSARQSWPLLIGFDSRERGERQLIRAELGDRLTLSVERRATPLGWAVARGGLGINTALRSAADGVMISAHVDELDLDAWRRALRGNGGGGQEMPALALAGIELKAGRLQVYGQRLNMVDLSAAAVGGDWRGQLDSREASGRFDWRGAGDGALHARLRHLRLGLGGGGDAEGAEDDALRRLPAVDLVVDDFVLRDKELGRLQVLARNRNRQWELETLALANADGELQGSGVWRGGARPLTRLDFSIRSDNVGALLGRLGYADALRDGKAELSGEVDWQGSPLKVDYHSLDGKLVLSVEDGQFKRLEPGVGRLLGVLSLQALPRRISLDFRDVFSEGFVFDRINGNIAIDDGVMRTEDFSIRGPAARIALRGSVDLEAETQDLRVTVQPTLSESIAIGAAAGLINPVAGVVTYIAQKALSDPFEKLLAFDYAITGSWSEPRVDKLTGARPAPAADPAVPPTEAGSAPQ</sequence>
<organism evidence="4 5">
    <name type="scientific">Pseudothauera lacus</name>
    <dbReference type="NCBI Taxonomy" id="2136175"/>
    <lineage>
        <taxon>Bacteria</taxon>
        <taxon>Pseudomonadati</taxon>
        <taxon>Pseudomonadota</taxon>
        <taxon>Betaproteobacteria</taxon>
        <taxon>Rhodocyclales</taxon>
        <taxon>Zoogloeaceae</taxon>
        <taxon>Pseudothauera</taxon>
    </lineage>
</organism>
<feature type="region of interest" description="Disordered" evidence="1">
    <location>
        <begin position="1264"/>
        <end position="1290"/>
    </location>
</feature>
<reference evidence="4 5" key="2">
    <citation type="submission" date="2018-04" db="EMBL/GenBank/DDBJ databases">
        <title>Thauera lacus sp. nov., isolated from an saline lake in Inner Mongolia, China.</title>
        <authorList>
            <person name="Liang Q.-Y."/>
        </authorList>
    </citation>
    <scope>NUCLEOTIDE SEQUENCE [LARGE SCALE GENOMIC DNA]</scope>
    <source>
        <strain evidence="4 5">D20</strain>
    </source>
</reference>
<accession>A0A2T4IB74</accession>
<proteinExistence type="predicted"/>
<evidence type="ECO:0000256" key="2">
    <source>
        <dbReference type="SAM" id="Phobius"/>
    </source>
</evidence>
<dbReference type="OrthoDB" id="8521382at2"/>
<dbReference type="PANTHER" id="PTHR38690:SF1">
    <property type="entry name" value="PROTEASE"/>
    <property type="match status" value="1"/>
</dbReference>
<dbReference type="NCBIfam" id="TIGR02099">
    <property type="entry name" value="YhdP family protein"/>
    <property type="match status" value="1"/>
</dbReference>
<dbReference type="Proteomes" id="UP000241193">
    <property type="component" value="Unassembled WGS sequence"/>
</dbReference>
<dbReference type="Pfam" id="PF13116">
    <property type="entry name" value="YhdP"/>
    <property type="match status" value="1"/>
</dbReference>
<comment type="caution">
    <text evidence="4">The sequence shown here is derived from an EMBL/GenBank/DDBJ whole genome shotgun (WGS) entry which is preliminary data.</text>
</comment>
<dbReference type="InterPro" id="IPR025263">
    <property type="entry name" value="YhdP_central"/>
</dbReference>
<dbReference type="InterPro" id="IPR011836">
    <property type="entry name" value="YhdP"/>
</dbReference>
<gene>
    <name evidence="4" type="ORF">C8261_16630</name>
</gene>
<evidence type="ECO:0000259" key="3">
    <source>
        <dbReference type="Pfam" id="PF13116"/>
    </source>
</evidence>